<dbReference type="InterPro" id="IPR024079">
    <property type="entry name" value="MetalloPept_cat_dom_sf"/>
</dbReference>
<dbReference type="InterPro" id="IPR036691">
    <property type="entry name" value="Endo/exonu/phosph_ase_sf"/>
</dbReference>
<reference evidence="9" key="1">
    <citation type="submission" date="2021-02" db="EMBL/GenBank/DDBJ databases">
        <authorList>
            <person name="Nowell W R."/>
        </authorList>
    </citation>
    <scope>NUCLEOTIDE SEQUENCE</scope>
</reference>
<keyword evidence="6" id="KW-0482">Metalloprotease</keyword>
<dbReference type="Proteomes" id="UP000663864">
    <property type="component" value="Unassembled WGS sequence"/>
</dbReference>
<dbReference type="SUPFAM" id="SSF55486">
    <property type="entry name" value="Metalloproteases ('zincins'), catalytic domain"/>
    <property type="match status" value="1"/>
</dbReference>
<dbReference type="SUPFAM" id="SSF56601">
    <property type="entry name" value="beta-lactamase/transpeptidase-like"/>
    <property type="match status" value="1"/>
</dbReference>
<evidence type="ECO:0000256" key="7">
    <source>
        <dbReference type="SAM" id="MobiDB-lite"/>
    </source>
</evidence>
<dbReference type="InterPro" id="IPR005135">
    <property type="entry name" value="Endo/exonuclease/phosphatase"/>
</dbReference>
<evidence type="ECO:0000313" key="9">
    <source>
        <dbReference type="EMBL" id="CAF0897583.1"/>
    </source>
</evidence>
<dbReference type="GO" id="GO:0046872">
    <property type="term" value="F:metal ion binding"/>
    <property type="evidence" value="ECO:0007669"/>
    <property type="project" value="UniProtKB-KW"/>
</dbReference>
<dbReference type="Gene3D" id="3.40.390.10">
    <property type="entry name" value="Collagenase (Catalytic Domain)"/>
    <property type="match status" value="1"/>
</dbReference>
<evidence type="ECO:0000256" key="4">
    <source>
        <dbReference type="ARBA" id="ARBA00022801"/>
    </source>
</evidence>
<gene>
    <name evidence="9" type="ORF">ZHD862_LOCUS7216</name>
</gene>
<evidence type="ECO:0000256" key="2">
    <source>
        <dbReference type="ARBA" id="ARBA00022670"/>
    </source>
</evidence>
<comment type="cofactor">
    <cofactor evidence="1">
        <name>Zn(2+)</name>
        <dbReference type="ChEBI" id="CHEBI:29105"/>
    </cofactor>
</comment>
<dbReference type="GO" id="GO:0006508">
    <property type="term" value="P:proteolysis"/>
    <property type="evidence" value="ECO:0007669"/>
    <property type="project" value="UniProtKB-KW"/>
</dbReference>
<dbReference type="Pfam" id="PF07998">
    <property type="entry name" value="Peptidase_M54"/>
    <property type="match status" value="1"/>
</dbReference>
<comment type="caution">
    <text evidence="9">The sequence shown here is derived from an EMBL/GenBank/DDBJ whole genome shotgun (WGS) entry which is preliminary data.</text>
</comment>
<dbReference type="PANTHER" id="PTHR15910">
    <property type="entry name" value="ARCHAEMETZINCIN"/>
    <property type="match status" value="1"/>
</dbReference>
<evidence type="ECO:0000256" key="5">
    <source>
        <dbReference type="ARBA" id="ARBA00022833"/>
    </source>
</evidence>
<dbReference type="SUPFAM" id="SSF56219">
    <property type="entry name" value="DNase I-like"/>
    <property type="match status" value="1"/>
</dbReference>
<dbReference type="InterPro" id="IPR012338">
    <property type="entry name" value="Beta-lactam/transpept-like"/>
</dbReference>
<feature type="compositionally biased region" description="Basic and acidic residues" evidence="7">
    <location>
        <begin position="509"/>
        <end position="519"/>
    </location>
</feature>
<evidence type="ECO:0000313" key="10">
    <source>
        <dbReference type="Proteomes" id="UP000663864"/>
    </source>
</evidence>
<organism evidence="9 10">
    <name type="scientific">Rotaria sordida</name>
    <dbReference type="NCBI Taxonomy" id="392033"/>
    <lineage>
        <taxon>Eukaryota</taxon>
        <taxon>Metazoa</taxon>
        <taxon>Spiralia</taxon>
        <taxon>Gnathifera</taxon>
        <taxon>Rotifera</taxon>
        <taxon>Eurotatoria</taxon>
        <taxon>Bdelloidea</taxon>
        <taxon>Philodinida</taxon>
        <taxon>Philodinidae</taxon>
        <taxon>Rotaria</taxon>
    </lineage>
</organism>
<sequence>MNSDQLDSFVDEMIADLQNSLLSQTNDLRERIKQARPDPNDPLYEKKMIIYKELLTLMVPIMQNISSVLHGRIPGDSMSGTSLIMPPKKGGTNLSKQGQNLVNGENVIQGQTAVADVGGTMTMSHGPRTKALAEGVKLNKLQLNDVIKQHLKDLRISDIQLSRAGIFTLYATDVSSFNRLLNELTPILATNGQATAKIYVPRSIQRIKDTEKVAFVKNVDIEIPESRITEALKDVGLDAIDVVRLTNKVKNFPTRTIKITFIDPQNRNTFVHTGLQVDSMHFIAEPANQNTKPVQCYICLKYNHVAKYCKTKQQICARCGENHRIDQCTAASHALKCCNCKGSHLATSIECATFKEQAKRIQNLVYQYSSTSKPITTAPAIHDLNEFPSLPNIFQRQQDHLHHKLFDEIINALSSKMEKIIEETTSRLFKKLQQKIKKIEKSIGTHDNNQEDASTVSDSDSNEEGQVVKHIKNKQKQNTQTSKTTTSSIDTSSKPTTTSNTTSSKPPQKQKEASKNDRVGKLGGGVLLAVKQHIKCREVLNKTSQMNEIIAIEVETQLFKSILIASIYVPPTAKMDLNIFQELYNINNNCIIVGDLNATLHHMGSAKGNARGRQLQELFKEGFIEGVDDDTPTFEKNDYEVKLDWLLGSQPLLSFTSNVETHPPIGTSCGHKPLTFDISIGAEPKPASPRMSFNFKAAKWSKFRSKLDQQLMLWNNDRRLDSALDIEEYTSFITNSILVATQEAIPLSKQTNTRPMISEVTKRTAAIEIENVLSRPFNLKSGTPQGSPLSPLLYIIYTADSMNGIPTHTEHGLFADDTALWTSGNTMTILNTSAYPAGLLRMSAGTLSIYLRMFLNNGLPVLRPQSIAAMRTIVGGGVIPSYDPQWSNKSMELPPSQEFGLSWYWETMKDGRRYIGHSGALPGMSHLMLVNEKNTLVNMNFIPPNTKLIAEALGDISQLPRDMQMAVTNKLHESFQPVPIPNHGDWLRYHEEKGQTLKAFEQTTSKAVPHSTFNTIYIQPVGSFNHPRAAPLNVIIQFARIFFAGCEVELLPTIDFSKDMKYRENHGIKQYRTDGFYNYLSQTRYFRDTSRELLCVAVTMTDIYPDESWNFVYGEARVKDGLGVYSFARLDPLFSESSQILLSVPLTKEERIVMLRRCIKILLHELGHLFGLNHCIYFICLMNGANNQIEMDRQTLYLCPVCLRKLYSTLYFDVRHMYENFVYLCEIYGLEEERLWYRKRLNCI</sequence>
<evidence type="ECO:0000256" key="6">
    <source>
        <dbReference type="ARBA" id="ARBA00023049"/>
    </source>
</evidence>
<feature type="region of interest" description="Disordered" evidence="7">
    <location>
        <begin position="441"/>
        <end position="519"/>
    </location>
</feature>
<keyword evidence="4" id="KW-0378">Hydrolase</keyword>
<dbReference type="PANTHER" id="PTHR15910:SF1">
    <property type="entry name" value="ARCHAEMETZINCIN-2"/>
    <property type="match status" value="1"/>
</dbReference>
<name>A0A813ZDS9_9BILA</name>
<dbReference type="AlphaFoldDB" id="A0A813ZDS9"/>
<dbReference type="Gene3D" id="3.40.710.10">
    <property type="entry name" value="DD-peptidase/beta-lactamase superfamily"/>
    <property type="match status" value="1"/>
</dbReference>
<dbReference type="InterPro" id="IPR012962">
    <property type="entry name" value="Pept_M54_archaemetzincn"/>
</dbReference>
<keyword evidence="3" id="KW-0479">Metal-binding</keyword>
<evidence type="ECO:0000256" key="3">
    <source>
        <dbReference type="ARBA" id="ARBA00022723"/>
    </source>
</evidence>
<feature type="compositionally biased region" description="Polar residues" evidence="7">
    <location>
        <begin position="445"/>
        <end position="459"/>
    </location>
</feature>
<feature type="domain" description="Endonuclease/exonuclease/phosphatase" evidence="8">
    <location>
        <begin position="562"/>
        <end position="655"/>
    </location>
</feature>
<dbReference type="Pfam" id="PF14529">
    <property type="entry name" value="Exo_endo_phos_2"/>
    <property type="match status" value="1"/>
</dbReference>
<keyword evidence="5" id="KW-0862">Zinc</keyword>
<dbReference type="CDD" id="cd11375">
    <property type="entry name" value="Peptidase_M54"/>
    <property type="match status" value="1"/>
</dbReference>
<evidence type="ECO:0000259" key="8">
    <source>
        <dbReference type="Pfam" id="PF14529"/>
    </source>
</evidence>
<evidence type="ECO:0000256" key="1">
    <source>
        <dbReference type="ARBA" id="ARBA00001947"/>
    </source>
</evidence>
<dbReference type="Gene3D" id="3.60.10.10">
    <property type="entry name" value="Endonuclease/exonuclease/phosphatase"/>
    <property type="match status" value="1"/>
</dbReference>
<accession>A0A813ZDS9</accession>
<proteinExistence type="predicted"/>
<dbReference type="GO" id="GO:0008237">
    <property type="term" value="F:metallopeptidase activity"/>
    <property type="evidence" value="ECO:0007669"/>
    <property type="project" value="UniProtKB-KW"/>
</dbReference>
<dbReference type="EMBL" id="CAJNOT010000216">
    <property type="protein sequence ID" value="CAF0897583.1"/>
    <property type="molecule type" value="Genomic_DNA"/>
</dbReference>
<protein>
    <recommendedName>
        <fullName evidence="8">Endonuclease/exonuclease/phosphatase domain-containing protein</fullName>
    </recommendedName>
</protein>
<keyword evidence="2" id="KW-0645">Protease</keyword>
<feature type="compositionally biased region" description="Low complexity" evidence="7">
    <location>
        <begin position="476"/>
        <end position="507"/>
    </location>
</feature>